<keyword evidence="1" id="KW-1133">Transmembrane helix</keyword>
<evidence type="ECO:0000256" key="1">
    <source>
        <dbReference type="SAM" id="Phobius"/>
    </source>
</evidence>
<keyword evidence="3" id="KW-1185">Reference proteome</keyword>
<keyword evidence="1" id="KW-0812">Transmembrane</keyword>
<name>A0ABR3G663_9PEZI</name>
<comment type="caution">
    <text evidence="2">The sequence shown here is derived from an EMBL/GenBank/DDBJ whole genome shotgun (WGS) entry which is preliminary data.</text>
</comment>
<feature type="transmembrane region" description="Helical" evidence="1">
    <location>
        <begin position="50"/>
        <end position="77"/>
    </location>
</feature>
<accession>A0ABR3G663</accession>
<evidence type="ECO:0000313" key="2">
    <source>
        <dbReference type="EMBL" id="KAL0631061.1"/>
    </source>
</evidence>
<organism evidence="2 3">
    <name type="scientific">Discina gigas</name>
    <dbReference type="NCBI Taxonomy" id="1032678"/>
    <lineage>
        <taxon>Eukaryota</taxon>
        <taxon>Fungi</taxon>
        <taxon>Dikarya</taxon>
        <taxon>Ascomycota</taxon>
        <taxon>Pezizomycotina</taxon>
        <taxon>Pezizomycetes</taxon>
        <taxon>Pezizales</taxon>
        <taxon>Discinaceae</taxon>
        <taxon>Discina</taxon>
    </lineage>
</organism>
<evidence type="ECO:0000313" key="3">
    <source>
        <dbReference type="Proteomes" id="UP001447188"/>
    </source>
</evidence>
<feature type="transmembrane region" description="Helical" evidence="1">
    <location>
        <begin position="104"/>
        <end position="127"/>
    </location>
</feature>
<reference evidence="2 3" key="1">
    <citation type="submission" date="2024-02" db="EMBL/GenBank/DDBJ databases">
        <title>Discinaceae phylogenomics.</title>
        <authorList>
            <person name="Dirks A.C."/>
            <person name="James T.Y."/>
        </authorList>
    </citation>
    <scope>NUCLEOTIDE SEQUENCE [LARGE SCALE GENOMIC DNA]</scope>
    <source>
        <strain evidence="2 3">ACD0624</strain>
    </source>
</reference>
<protein>
    <submittedName>
        <fullName evidence="2">Uncharacterized protein</fullName>
    </submittedName>
</protein>
<proteinExistence type="predicted"/>
<sequence>MQKWSAVVVMTLQYTLPLINAAFIVWMVFMNQAFVHPTALPIAYSLRSHGLWYFSIFNLILCACAIVIGLLNAWVLFRIHQAKPLMYKKFRNALTCNCAPNAQLYLGVSLFLLVFFASYAIIGSLAFRSLFARKAYDHTCDGYALMAEIEVLTDFGFAGGNSSVLGASSRIRFFKDQEYVYTMDMVRDYRMSLGFNQYRPGTQERLDHADLADWGMLSLQLVTTTPATWQDSKGTLFENVTEKYFNTTTGVAATNQTVGRNSTIPVSGPIGGVSLDLRTSSYEATYTNGSRLSSAQKRGPFSVATRNLTFPDLRLDQSDTSNPWRFTDHLCLPPRIELGAPDAAGSDIWGEMSRDCRKYRVCALKYSDSNGADGAWWEWVENVWPIVTGIIAWEIEGYSACCIRKE</sequence>
<dbReference type="Proteomes" id="UP001447188">
    <property type="component" value="Unassembled WGS sequence"/>
</dbReference>
<keyword evidence="1" id="KW-0472">Membrane</keyword>
<dbReference type="EMBL" id="JBBBZM010000307">
    <property type="protein sequence ID" value="KAL0631061.1"/>
    <property type="molecule type" value="Genomic_DNA"/>
</dbReference>
<gene>
    <name evidence="2" type="ORF">Q9L58_010088</name>
</gene>
<feature type="transmembrane region" description="Helical" evidence="1">
    <location>
        <begin position="6"/>
        <end position="29"/>
    </location>
</feature>